<protein>
    <submittedName>
        <fullName evidence="1">Uncharacterized protein</fullName>
    </submittedName>
</protein>
<gene>
    <name evidence="1" type="ORF">S01H4_54791</name>
</gene>
<dbReference type="AlphaFoldDB" id="X1D4F9"/>
<dbReference type="EMBL" id="BART01031557">
    <property type="protein sequence ID" value="GAH15631.1"/>
    <property type="molecule type" value="Genomic_DNA"/>
</dbReference>
<name>X1D4F9_9ZZZZ</name>
<organism evidence="1">
    <name type="scientific">marine sediment metagenome</name>
    <dbReference type="NCBI Taxonomy" id="412755"/>
    <lineage>
        <taxon>unclassified sequences</taxon>
        <taxon>metagenomes</taxon>
        <taxon>ecological metagenomes</taxon>
    </lineage>
</organism>
<evidence type="ECO:0000313" key="1">
    <source>
        <dbReference type="EMBL" id="GAH15631.1"/>
    </source>
</evidence>
<proteinExistence type="predicted"/>
<reference evidence="1" key="1">
    <citation type="journal article" date="2014" name="Front. Microbiol.">
        <title>High frequency of phylogenetically diverse reductive dehalogenase-homologous genes in deep subseafloor sedimentary metagenomes.</title>
        <authorList>
            <person name="Kawai M."/>
            <person name="Futagami T."/>
            <person name="Toyoda A."/>
            <person name="Takaki Y."/>
            <person name="Nishi S."/>
            <person name="Hori S."/>
            <person name="Arai W."/>
            <person name="Tsubouchi T."/>
            <person name="Morono Y."/>
            <person name="Uchiyama I."/>
            <person name="Ito T."/>
            <person name="Fujiyama A."/>
            <person name="Inagaki F."/>
            <person name="Takami H."/>
        </authorList>
    </citation>
    <scope>NUCLEOTIDE SEQUENCE</scope>
    <source>
        <strain evidence="1">Expedition CK06-06</strain>
    </source>
</reference>
<comment type="caution">
    <text evidence="1">The sequence shown here is derived from an EMBL/GenBank/DDBJ whole genome shotgun (WGS) entry which is preliminary data.</text>
</comment>
<accession>X1D4F9</accession>
<sequence>MDADTPANNKIYINGADNTDAGSAGSVSSLSLAYDADWGIGSILFGVGMHLAELLKDI</sequence>